<evidence type="ECO:0000313" key="2">
    <source>
        <dbReference type="EMBL" id="MFD2248643.1"/>
    </source>
</evidence>
<sequence>MRLRLRLLALSLLSFSAVKAQDVYVPYDRDTYHLIDRYQIKYGTEVPELQTSVRPYGRRDVAALAEVGARNTISAADQFNTQYLLNDNWNYTNRAKDSEQVFLKYFYRKPSDLYHYESDVFTLRVNPVLHLEAGYDNQSDGMRYINTRGVQLEGTIDEKFGFYTFIGENQAKFPSYVVDRIKRDNVVPHEGFWKTFKGDGYDFITARGYLNYAPSKHVELQLGHDRHFIGDGYRSLIYSDYAPPAFFLKLNANVWRIHYQSLWQELISEFRRTGRDELFPKKYMALHRLGINITDNFNLGLFEQIVFARDEGKFELQYLNPIIFYRSIEQGLGSEDNAMLGADFRWNIYNRVQLYGQLMLDEFLLREMKAGNGWWANKQAAQVGAKYIDAFGLPNLDLQGEVNIIRPYTYQHVDQFTNYQHYNQPLAHPTGANLYELVGIVRYQPIPRLNLTAKAIATQYGQDEYLETDTLNWGNNVNLSYLTRAQDYGNEIGQGIKTNQVHLDLTASFQLRHNVFVDLKQILRRTDAELNTLDKNTAFTSVAFRWNIPQRLHEF</sequence>
<name>A0ABW5D4Y8_9BACT</name>
<dbReference type="EMBL" id="JBHUIM010000004">
    <property type="protein sequence ID" value="MFD2248643.1"/>
    <property type="molecule type" value="Genomic_DNA"/>
</dbReference>
<dbReference type="InterPro" id="IPR038636">
    <property type="entry name" value="Wzi_sf"/>
</dbReference>
<keyword evidence="3" id="KW-1185">Reference proteome</keyword>
<evidence type="ECO:0000313" key="3">
    <source>
        <dbReference type="Proteomes" id="UP001597374"/>
    </source>
</evidence>
<dbReference type="Gene3D" id="2.40.160.130">
    <property type="entry name" value="Capsule assembly protein Wzi"/>
    <property type="match status" value="1"/>
</dbReference>
<evidence type="ECO:0000256" key="1">
    <source>
        <dbReference type="SAM" id="SignalP"/>
    </source>
</evidence>
<evidence type="ECO:0008006" key="4">
    <source>
        <dbReference type="Google" id="ProtNLM"/>
    </source>
</evidence>
<organism evidence="2 3">
    <name type="scientific">Pontibacter ruber</name>
    <dbReference type="NCBI Taxonomy" id="1343895"/>
    <lineage>
        <taxon>Bacteria</taxon>
        <taxon>Pseudomonadati</taxon>
        <taxon>Bacteroidota</taxon>
        <taxon>Cytophagia</taxon>
        <taxon>Cytophagales</taxon>
        <taxon>Hymenobacteraceae</taxon>
        <taxon>Pontibacter</taxon>
    </lineage>
</organism>
<keyword evidence="1" id="KW-0732">Signal</keyword>
<dbReference type="Proteomes" id="UP001597374">
    <property type="component" value="Unassembled WGS sequence"/>
</dbReference>
<gene>
    <name evidence="2" type="ORF">ACFSKP_20410</name>
</gene>
<accession>A0ABW5D4Y8</accession>
<proteinExistence type="predicted"/>
<dbReference type="RefSeq" id="WP_250432167.1">
    <property type="nucleotide sequence ID" value="NZ_JALPRR010000005.1"/>
</dbReference>
<reference evidence="3" key="1">
    <citation type="journal article" date="2019" name="Int. J. Syst. Evol. Microbiol.">
        <title>The Global Catalogue of Microorganisms (GCM) 10K type strain sequencing project: providing services to taxonomists for standard genome sequencing and annotation.</title>
        <authorList>
            <consortium name="The Broad Institute Genomics Platform"/>
            <consortium name="The Broad Institute Genome Sequencing Center for Infectious Disease"/>
            <person name="Wu L."/>
            <person name="Ma J."/>
        </authorList>
    </citation>
    <scope>NUCLEOTIDE SEQUENCE [LARGE SCALE GENOMIC DNA]</scope>
    <source>
        <strain evidence="3">CGMCC 4.1782</strain>
    </source>
</reference>
<protein>
    <recommendedName>
        <fullName evidence="4">Capsule assembly protein Wzi</fullName>
    </recommendedName>
</protein>
<feature type="chain" id="PRO_5045694200" description="Capsule assembly protein Wzi" evidence="1">
    <location>
        <begin position="21"/>
        <end position="555"/>
    </location>
</feature>
<feature type="signal peptide" evidence="1">
    <location>
        <begin position="1"/>
        <end position="20"/>
    </location>
</feature>
<comment type="caution">
    <text evidence="2">The sequence shown here is derived from an EMBL/GenBank/DDBJ whole genome shotgun (WGS) entry which is preliminary data.</text>
</comment>